<dbReference type="EMBL" id="CP003004">
    <property type="protein sequence ID" value="AEO58114.1"/>
    <property type="molecule type" value="Genomic_DNA"/>
</dbReference>
<feature type="compositionally biased region" description="Low complexity" evidence="1">
    <location>
        <begin position="567"/>
        <end position="576"/>
    </location>
</feature>
<feature type="compositionally biased region" description="Low complexity" evidence="1">
    <location>
        <begin position="178"/>
        <end position="198"/>
    </location>
</feature>
<feature type="compositionally biased region" description="Pro residues" evidence="1">
    <location>
        <begin position="336"/>
        <end position="346"/>
    </location>
</feature>
<dbReference type="OMA" id="RRYENTR"/>
<evidence type="ECO:0000313" key="2">
    <source>
        <dbReference type="EMBL" id="AEO58114.1"/>
    </source>
</evidence>
<feature type="region of interest" description="Disordered" evidence="1">
    <location>
        <begin position="103"/>
        <end position="347"/>
    </location>
</feature>
<feature type="region of interest" description="Disordered" evidence="1">
    <location>
        <begin position="390"/>
        <end position="449"/>
    </location>
</feature>
<dbReference type="GeneID" id="11509237"/>
<feature type="compositionally biased region" description="Acidic residues" evidence="1">
    <location>
        <begin position="128"/>
        <end position="138"/>
    </location>
</feature>
<feature type="compositionally biased region" description="Polar residues" evidence="1">
    <location>
        <begin position="414"/>
        <end position="426"/>
    </location>
</feature>
<feature type="compositionally biased region" description="Low complexity" evidence="1">
    <location>
        <begin position="538"/>
        <end position="547"/>
    </location>
</feature>
<feature type="region of interest" description="Disordered" evidence="1">
    <location>
        <begin position="485"/>
        <end position="598"/>
    </location>
</feature>
<feature type="compositionally biased region" description="Gly residues" evidence="1">
    <location>
        <begin position="528"/>
        <end position="537"/>
    </location>
</feature>
<feature type="compositionally biased region" description="Low complexity" evidence="1">
    <location>
        <begin position="485"/>
        <end position="524"/>
    </location>
</feature>
<dbReference type="Proteomes" id="UP000007322">
    <property type="component" value="Chromosome 3"/>
</dbReference>
<protein>
    <submittedName>
        <fullName evidence="2">Uncharacterized protein</fullName>
    </submittedName>
</protein>
<organism evidence="2 3">
    <name type="scientific">Thermothelomyces thermophilus (strain ATCC 42464 / BCRC 31852 / DSM 1799)</name>
    <name type="common">Sporotrichum thermophile</name>
    <dbReference type="NCBI Taxonomy" id="573729"/>
    <lineage>
        <taxon>Eukaryota</taxon>
        <taxon>Fungi</taxon>
        <taxon>Dikarya</taxon>
        <taxon>Ascomycota</taxon>
        <taxon>Pezizomycotina</taxon>
        <taxon>Sordariomycetes</taxon>
        <taxon>Sordariomycetidae</taxon>
        <taxon>Sordariales</taxon>
        <taxon>Chaetomiaceae</taxon>
        <taxon>Thermothelomyces</taxon>
    </lineage>
</organism>
<keyword evidence="3" id="KW-1185">Reference proteome</keyword>
<dbReference type="InParanoid" id="G2QC85"/>
<feature type="compositionally biased region" description="Pro residues" evidence="1">
    <location>
        <begin position="243"/>
        <end position="255"/>
    </location>
</feature>
<evidence type="ECO:0000256" key="1">
    <source>
        <dbReference type="SAM" id="MobiDB-lite"/>
    </source>
</evidence>
<feature type="compositionally biased region" description="Acidic residues" evidence="1">
    <location>
        <begin position="103"/>
        <end position="114"/>
    </location>
</feature>
<dbReference type="OrthoDB" id="5148182at2759"/>
<accession>G2QC85</accession>
<gene>
    <name evidence="2" type="ORF">MYCTH_2305202</name>
</gene>
<dbReference type="HOGENOM" id="CLU_512865_0_0_1"/>
<dbReference type="STRING" id="573729.G2QC85"/>
<feature type="compositionally biased region" description="Polar residues" evidence="1">
    <location>
        <begin position="288"/>
        <end position="298"/>
    </location>
</feature>
<evidence type="ECO:0000313" key="3">
    <source>
        <dbReference type="Proteomes" id="UP000007322"/>
    </source>
</evidence>
<dbReference type="AlphaFoldDB" id="G2QC85"/>
<sequence length="660" mass="68819">MAPGASTTPSIDLRAQIIENCEFFSKPYARLSLVIAKEPLGGLRAIVVKTEDGTREALLSEAASSLNEALQALHVKSAEAVQNHISSNGFALVNTAKERSFALDDDNDDDDDYDDRAHGSDSSTVTLDEGESLSDDETVSVCSVGRAKRRGRKADKSAKASSARRKTKRQGRARSRSPWRSAGSARSRSRSSCSGSSGYELHYDPPAIPSRRPPILHGFSQRMPPRPPPRPPQGTFPFIPRGHPAPPPPPPPGPRPFFTRAAYGGMTSMPPPPVRASPFSGGNKAPLHTTNHNSNDNNPASTMMPTTTPASPLSHHPATHQYQNRNSYQNQCHQPEPQPQPQPQQQPQPLHDLILHIRWRHHGERRIVQQTSQITVRGLQQSALSFVKQQGASFANGPSPRSSPLPPPPPPQDGSINIGSDANTIDNHGHDHGHGHGGTNPAARQQTPDCSGLRAAVRAVVVDGVSYDLTGWAGDDLGRLLDGLGSPSSSSSSSSSSPPFSSSSTTTSSTTITTLSSASTAVASGEGKQQGGPGGRGATTRTRTMPRFEVDVWSDDDDGLPGNNNMPATATTTTPPGLYGGADPSRARPTTTSGFGYGAPSTGGNGFSSCGGAGSYAPQAVTAGAVAAAAAAAAAPPPSALANGSRTGFALSSPGLVASI</sequence>
<dbReference type="VEuPathDB" id="FungiDB:MYCTH_2305202"/>
<reference evidence="2 3" key="1">
    <citation type="journal article" date="2011" name="Nat. Biotechnol.">
        <title>Comparative genomic analysis of the thermophilic biomass-degrading fungi Myceliophthora thermophila and Thielavia terrestris.</title>
        <authorList>
            <person name="Berka R.M."/>
            <person name="Grigoriev I.V."/>
            <person name="Otillar R."/>
            <person name="Salamov A."/>
            <person name="Grimwood J."/>
            <person name="Reid I."/>
            <person name="Ishmael N."/>
            <person name="John T."/>
            <person name="Darmond C."/>
            <person name="Moisan M.-C."/>
            <person name="Henrissat B."/>
            <person name="Coutinho P.M."/>
            <person name="Lombard V."/>
            <person name="Natvig D.O."/>
            <person name="Lindquist E."/>
            <person name="Schmutz J."/>
            <person name="Lucas S."/>
            <person name="Harris P."/>
            <person name="Powlowski J."/>
            <person name="Bellemare A."/>
            <person name="Taylor D."/>
            <person name="Butler G."/>
            <person name="de Vries R.P."/>
            <person name="Allijn I.E."/>
            <person name="van den Brink J."/>
            <person name="Ushinsky S."/>
            <person name="Storms R."/>
            <person name="Powell A.J."/>
            <person name="Paulsen I.T."/>
            <person name="Elbourne L.D.H."/>
            <person name="Baker S.E."/>
            <person name="Magnuson J."/>
            <person name="LaBoissiere S."/>
            <person name="Clutterbuck A.J."/>
            <person name="Martinez D."/>
            <person name="Wogulis M."/>
            <person name="de Leon A.L."/>
            <person name="Rey M.W."/>
            <person name="Tsang A."/>
        </authorList>
    </citation>
    <scope>NUCLEOTIDE SEQUENCE [LARGE SCALE GENOMIC DNA]</scope>
    <source>
        <strain evidence="3">ATCC 42464 / BCRC 31852 / DSM 1799</strain>
    </source>
</reference>
<dbReference type="KEGG" id="mtm:MYCTH_2305202"/>
<feature type="compositionally biased region" description="Pro residues" evidence="1">
    <location>
        <begin position="401"/>
        <end position="412"/>
    </location>
</feature>
<feature type="compositionally biased region" description="Basic residues" evidence="1">
    <location>
        <begin position="162"/>
        <end position="177"/>
    </location>
</feature>
<proteinExistence type="predicted"/>
<dbReference type="eggNOG" id="ENOG502RS7K">
    <property type="taxonomic scope" value="Eukaryota"/>
</dbReference>
<feature type="compositionally biased region" description="Polar residues" evidence="1">
    <location>
        <begin position="320"/>
        <end position="333"/>
    </location>
</feature>
<feature type="compositionally biased region" description="Pro residues" evidence="1">
    <location>
        <begin position="224"/>
        <end position="234"/>
    </location>
</feature>
<feature type="compositionally biased region" description="Low complexity" evidence="1">
    <location>
        <begin position="299"/>
        <end position="312"/>
    </location>
</feature>
<name>G2QC85_THET4</name>
<dbReference type="RefSeq" id="XP_003663359.1">
    <property type="nucleotide sequence ID" value="XM_003663311.1"/>
</dbReference>